<dbReference type="RefSeq" id="WP_089904690.1">
    <property type="nucleotide sequence ID" value="NZ_FOCI01000021.1"/>
</dbReference>
<protein>
    <submittedName>
        <fullName evidence="3">Cholesterol transport system auxiliary component</fullName>
    </submittedName>
</protein>
<gene>
    <name evidence="3" type="ORF">SAMN04488003_12112</name>
</gene>
<dbReference type="STRING" id="245187.SAMN04488003_12112"/>
<dbReference type="Gene3D" id="3.40.50.10610">
    <property type="entry name" value="ABC-type transport auxiliary lipoprotein component"/>
    <property type="match status" value="1"/>
</dbReference>
<proteinExistence type="predicted"/>
<dbReference type="Proteomes" id="UP000199585">
    <property type="component" value="Unassembled WGS sequence"/>
</dbReference>
<feature type="signal peptide" evidence="1">
    <location>
        <begin position="1"/>
        <end position="26"/>
    </location>
</feature>
<evidence type="ECO:0000259" key="2">
    <source>
        <dbReference type="Pfam" id="PF03886"/>
    </source>
</evidence>
<dbReference type="AlphaFoldDB" id="A0A1H8HIE1"/>
<dbReference type="OrthoDB" id="9808689at2"/>
<name>A0A1H8HIE1_9RHOB</name>
<reference evidence="3 4" key="1">
    <citation type="submission" date="2016-10" db="EMBL/GenBank/DDBJ databases">
        <authorList>
            <person name="de Groot N.N."/>
        </authorList>
    </citation>
    <scope>NUCLEOTIDE SEQUENCE [LARGE SCALE GENOMIC DNA]</scope>
    <source>
        <strain evidence="3 4">DSM 16213</strain>
    </source>
</reference>
<sequence>MTHTILTRRMALLGGVALLGGCSALSALDAAAVPLDTYDLQPTPGATTGPRSAATLLVTLPEAAAPLSTDRLMIRPQPASITYLPDARWSDTLPIVIQSILIRSIAGTGRVGFVGRTDGGPVPDRVLLVRIDRFEVAVTAPDTFTAQVDITLTAIDDRTQAVIGGRTFAQMARATDASPAAVVAAFQRTMDVLTPAMADWAVGTAG</sequence>
<dbReference type="InterPro" id="IPR005586">
    <property type="entry name" value="ABC_trans_aux"/>
</dbReference>
<organism evidence="3 4">
    <name type="scientific">Loktanella fryxellensis</name>
    <dbReference type="NCBI Taxonomy" id="245187"/>
    <lineage>
        <taxon>Bacteria</taxon>
        <taxon>Pseudomonadati</taxon>
        <taxon>Pseudomonadota</taxon>
        <taxon>Alphaproteobacteria</taxon>
        <taxon>Rhodobacterales</taxon>
        <taxon>Roseobacteraceae</taxon>
        <taxon>Loktanella</taxon>
    </lineage>
</organism>
<evidence type="ECO:0000313" key="3">
    <source>
        <dbReference type="EMBL" id="SEN55727.1"/>
    </source>
</evidence>
<feature type="chain" id="PRO_5011645888" evidence="1">
    <location>
        <begin position="27"/>
        <end position="206"/>
    </location>
</feature>
<keyword evidence="4" id="KW-1185">Reference proteome</keyword>
<dbReference type="SUPFAM" id="SSF159594">
    <property type="entry name" value="XCC0632-like"/>
    <property type="match status" value="1"/>
</dbReference>
<dbReference type="Pfam" id="PF03886">
    <property type="entry name" value="ABC_trans_aux"/>
    <property type="match status" value="1"/>
</dbReference>
<feature type="domain" description="ABC-type transport auxiliary lipoprotein component" evidence="2">
    <location>
        <begin position="38"/>
        <end position="198"/>
    </location>
</feature>
<dbReference type="EMBL" id="FOCI01000021">
    <property type="protein sequence ID" value="SEN55727.1"/>
    <property type="molecule type" value="Genomic_DNA"/>
</dbReference>
<evidence type="ECO:0000256" key="1">
    <source>
        <dbReference type="SAM" id="SignalP"/>
    </source>
</evidence>
<evidence type="ECO:0000313" key="4">
    <source>
        <dbReference type="Proteomes" id="UP000199585"/>
    </source>
</evidence>
<keyword evidence="1" id="KW-0732">Signal</keyword>
<accession>A0A1H8HIE1</accession>